<dbReference type="InterPro" id="IPR018680">
    <property type="entry name" value="DUF2164"/>
</dbReference>
<dbReference type="EMBL" id="CP042806">
    <property type="protein sequence ID" value="QEE27024.1"/>
    <property type="molecule type" value="Genomic_DNA"/>
</dbReference>
<dbReference type="Pfam" id="PF09932">
    <property type="entry name" value="DUF2164"/>
    <property type="match status" value="1"/>
</dbReference>
<dbReference type="Proteomes" id="UP000321820">
    <property type="component" value="Chromosome"/>
</dbReference>
<gene>
    <name evidence="1" type="ORF">FTW19_02770</name>
</gene>
<proteinExistence type="predicted"/>
<evidence type="ECO:0000313" key="2">
    <source>
        <dbReference type="Proteomes" id="UP000321820"/>
    </source>
</evidence>
<dbReference type="OrthoDB" id="573733at2"/>
<organism evidence="1 2">
    <name type="scientific">Terriglobus albidus</name>
    <dbReference type="NCBI Taxonomy" id="1592106"/>
    <lineage>
        <taxon>Bacteria</taxon>
        <taxon>Pseudomonadati</taxon>
        <taxon>Acidobacteriota</taxon>
        <taxon>Terriglobia</taxon>
        <taxon>Terriglobales</taxon>
        <taxon>Acidobacteriaceae</taxon>
        <taxon>Terriglobus</taxon>
    </lineage>
</organism>
<protein>
    <submittedName>
        <fullName evidence="1">DUF2164 domain-containing protein</fullName>
    </submittedName>
</protein>
<sequence>MFPAGNGGVGVPTEKLTELSAQDRQQAISSLQTYAEQNLAEPLNTLAAGLLLDFFLEEIGPLVYNRAVADAQQRMQHKLMDLEGELQADAFQYWPSRAARKRR</sequence>
<name>A0A5B9E617_9BACT</name>
<reference evidence="1 2" key="1">
    <citation type="submission" date="2019-08" db="EMBL/GenBank/DDBJ databases">
        <title>Complete genome sequence of Terriglobus albidus strain ORNL.</title>
        <authorList>
            <person name="Podar M."/>
        </authorList>
    </citation>
    <scope>NUCLEOTIDE SEQUENCE [LARGE SCALE GENOMIC DNA]</scope>
    <source>
        <strain evidence="1 2">ORNL</strain>
    </source>
</reference>
<accession>A0A5B9E617</accession>
<dbReference type="KEGG" id="talb:FTW19_02770"/>
<dbReference type="AlphaFoldDB" id="A0A5B9E617"/>
<keyword evidence="2" id="KW-1185">Reference proteome</keyword>
<evidence type="ECO:0000313" key="1">
    <source>
        <dbReference type="EMBL" id="QEE27024.1"/>
    </source>
</evidence>